<keyword evidence="4" id="KW-1185">Reference proteome</keyword>
<feature type="transmembrane region" description="Helical" evidence="2">
    <location>
        <begin position="36"/>
        <end position="61"/>
    </location>
</feature>
<reference evidence="3 4" key="1">
    <citation type="submission" date="2018-06" db="EMBL/GenBank/DDBJ databases">
        <authorList>
            <consortium name="Pathogen Informatics"/>
            <person name="Doyle S."/>
        </authorList>
    </citation>
    <scope>NUCLEOTIDE SEQUENCE [LARGE SCALE GENOMIC DNA]</scope>
    <source>
        <strain evidence="3 4">NCTC10723</strain>
    </source>
</reference>
<keyword evidence="2" id="KW-0472">Membrane</keyword>
<dbReference type="Proteomes" id="UP000255328">
    <property type="component" value="Unassembled WGS sequence"/>
</dbReference>
<keyword evidence="2" id="KW-0812">Transmembrane</keyword>
<evidence type="ECO:0000313" key="3">
    <source>
        <dbReference type="EMBL" id="STO28739.1"/>
    </source>
</evidence>
<name>A0A377GP36_9FUSO</name>
<keyword evidence="2" id="KW-1133">Transmembrane helix</keyword>
<evidence type="ECO:0000313" key="4">
    <source>
        <dbReference type="Proteomes" id="UP000255328"/>
    </source>
</evidence>
<gene>
    <name evidence="3" type="ORF">NCTC10723_00050</name>
</gene>
<feature type="coiled-coil region" evidence="1">
    <location>
        <begin position="217"/>
        <end position="247"/>
    </location>
</feature>
<evidence type="ECO:0000256" key="2">
    <source>
        <dbReference type="SAM" id="Phobius"/>
    </source>
</evidence>
<feature type="transmembrane region" description="Helical" evidence="2">
    <location>
        <begin position="82"/>
        <end position="101"/>
    </location>
</feature>
<proteinExistence type="predicted"/>
<feature type="transmembrane region" description="Helical" evidence="2">
    <location>
        <begin position="7"/>
        <end position="24"/>
    </location>
</feature>
<organism evidence="3 4">
    <name type="scientific">Fusobacterium necrogenes</name>
    <dbReference type="NCBI Taxonomy" id="858"/>
    <lineage>
        <taxon>Bacteria</taxon>
        <taxon>Fusobacteriati</taxon>
        <taxon>Fusobacteriota</taxon>
        <taxon>Fusobacteriia</taxon>
        <taxon>Fusobacteriales</taxon>
        <taxon>Fusobacteriaceae</taxon>
        <taxon>Fusobacterium</taxon>
    </lineage>
</organism>
<keyword evidence="1" id="KW-0175">Coiled coil</keyword>
<dbReference type="RefSeq" id="WP_115268218.1">
    <property type="nucleotide sequence ID" value="NZ_UGGU01000002.1"/>
</dbReference>
<dbReference type="AlphaFoldDB" id="A0A377GP36"/>
<evidence type="ECO:0000256" key="1">
    <source>
        <dbReference type="SAM" id="Coils"/>
    </source>
</evidence>
<protein>
    <submittedName>
        <fullName evidence="3">Uncharacterized protein</fullName>
    </submittedName>
</protein>
<dbReference type="EMBL" id="UGGU01000002">
    <property type="protein sequence ID" value="STO28739.1"/>
    <property type="molecule type" value="Genomic_DNA"/>
</dbReference>
<sequence>MVEIVDFLINIKYIHLLIMMIHGIKNGLIMEKFLRITILFGLMCAIVLVILGILFIINIIYSIILKKKINCMNIIENCIIPSYGIALGIVFSTVILTFTIINEEIEIIEPNINKHFRVIVGEIEKFKNFPRRNYISLTKEYNLKKIGLDKYIDIDIKKTLHFDNYELNELIEKIDTMIEIDNNLELSLDEKKHLKDKVISSKGYKQINNIRNEIYKLIEEKDKNESIRKEKINLEEQKEILKTFKNL</sequence>
<accession>A0A377GP36</accession>